<gene>
    <name evidence="1" type="ORF">Ga0061079_1182</name>
</gene>
<name>A0A0X3ASG7_9FLAO</name>
<keyword evidence="2" id="KW-1185">Reference proteome</keyword>
<dbReference type="STRING" id="1586267.GCA_001418685_02028"/>
<dbReference type="RefSeq" id="WP_055426331.1">
    <property type="nucleotide sequence ID" value="NZ_FCOR01000018.1"/>
</dbReference>
<reference evidence="1 2" key="1">
    <citation type="submission" date="2016-01" db="EMBL/GenBank/DDBJ databases">
        <authorList>
            <person name="McClelland M."/>
            <person name="Jain A."/>
            <person name="Saraogi P."/>
            <person name="Mendelson R."/>
            <person name="Westerman R."/>
            <person name="SanMiguel P."/>
            <person name="Csonka L."/>
        </authorList>
    </citation>
    <scope>NUCLEOTIDE SEQUENCE [LARGE SCALE GENOMIC DNA]</scope>
    <source>
        <strain evidence="1 2">R-53146</strain>
    </source>
</reference>
<evidence type="ECO:0000313" key="2">
    <source>
        <dbReference type="Proteomes" id="UP000182761"/>
    </source>
</evidence>
<dbReference type="OrthoDB" id="1273681at2"/>
<proteinExistence type="predicted"/>
<dbReference type="Proteomes" id="UP000182761">
    <property type="component" value="Unassembled WGS sequence"/>
</dbReference>
<sequence>MDLSERLNAERKEYDLLLNKGVEFSIPVEYIKKEKIKRKGVFSFLPAKYKKVKLFKDKTFFIKQPVLRVLDRLSKEFLKLEFDINIDTANPMQFNKAVIPLVREKATVLAKIVAIAVLGMEYKNDKKLKEYTELFYNSLTPSKLVEIALLINTIGNLVDFTNSIRLLAPLRTAIPNPIEGNKEV</sequence>
<dbReference type="EMBL" id="FCOR01000018">
    <property type="protein sequence ID" value="CVK17163.1"/>
    <property type="molecule type" value="Genomic_DNA"/>
</dbReference>
<organism evidence="1 2">
    <name type="scientific">Apibacter mensalis</name>
    <dbReference type="NCBI Taxonomy" id="1586267"/>
    <lineage>
        <taxon>Bacteria</taxon>
        <taxon>Pseudomonadati</taxon>
        <taxon>Bacteroidota</taxon>
        <taxon>Flavobacteriia</taxon>
        <taxon>Flavobacteriales</taxon>
        <taxon>Weeksellaceae</taxon>
        <taxon>Apibacter</taxon>
    </lineage>
</organism>
<protein>
    <submittedName>
        <fullName evidence="1">Uncharacterized protein</fullName>
    </submittedName>
</protein>
<dbReference type="AlphaFoldDB" id="A0A0X3ASG7"/>
<evidence type="ECO:0000313" key="1">
    <source>
        <dbReference type="EMBL" id="CVK17163.1"/>
    </source>
</evidence>
<accession>A0A0X3ASG7</accession>